<organism evidence="3 5">
    <name type="scientific">Trichococcus ilyis</name>
    <dbReference type="NCBI Taxonomy" id="640938"/>
    <lineage>
        <taxon>Bacteria</taxon>
        <taxon>Bacillati</taxon>
        <taxon>Bacillota</taxon>
        <taxon>Bacilli</taxon>
        <taxon>Lactobacillales</taxon>
        <taxon>Carnobacteriaceae</taxon>
        <taxon>Trichococcus</taxon>
    </lineage>
</organism>
<dbReference type="OrthoDB" id="6400170at2"/>
<dbReference type="AlphaFoldDB" id="A0A143Z6L0"/>
<dbReference type="SUPFAM" id="SSF46785">
    <property type="entry name" value="Winged helix' DNA-binding domain"/>
    <property type="match status" value="1"/>
</dbReference>
<protein>
    <submittedName>
        <fullName evidence="4">DNA-binding transcriptional regulator, MarR family</fullName>
    </submittedName>
    <submittedName>
        <fullName evidence="3">Helix turn helix multiple antibiotic resistance protein</fullName>
    </submittedName>
</protein>
<dbReference type="Pfam" id="PF01047">
    <property type="entry name" value="MarR"/>
    <property type="match status" value="1"/>
</dbReference>
<reference evidence="4 6" key="2">
    <citation type="submission" date="2016-10" db="EMBL/GenBank/DDBJ databases">
        <authorList>
            <person name="Varghese N."/>
            <person name="Submissions S."/>
        </authorList>
    </citation>
    <scope>NUCLEOTIDE SEQUENCE [LARGE SCALE GENOMIC DNA]</scope>
    <source>
        <strain evidence="4 6">DSM 22150</strain>
    </source>
</reference>
<dbReference type="SMART" id="SM00347">
    <property type="entry name" value="HTH_MARR"/>
    <property type="match status" value="1"/>
</dbReference>
<evidence type="ECO:0000313" key="6">
    <source>
        <dbReference type="Proteomes" id="UP000199280"/>
    </source>
</evidence>
<dbReference type="InterPro" id="IPR036390">
    <property type="entry name" value="WH_DNA-bd_sf"/>
</dbReference>
<dbReference type="GO" id="GO:0003677">
    <property type="term" value="F:DNA binding"/>
    <property type="evidence" value="ECO:0007669"/>
    <property type="project" value="UniProtKB-KW"/>
</dbReference>
<dbReference type="EMBL" id="FNYT01000030">
    <property type="protein sequence ID" value="SEJ84188.1"/>
    <property type="molecule type" value="Genomic_DNA"/>
</dbReference>
<evidence type="ECO:0000313" key="4">
    <source>
        <dbReference type="EMBL" id="SEJ84188.1"/>
    </source>
</evidence>
<dbReference type="PROSITE" id="PS50995">
    <property type="entry name" value="HTH_MARR_2"/>
    <property type="match status" value="1"/>
</dbReference>
<dbReference type="Gene3D" id="1.10.10.10">
    <property type="entry name" value="Winged helix-like DNA-binding domain superfamily/Winged helix DNA-binding domain"/>
    <property type="match status" value="1"/>
</dbReference>
<evidence type="ECO:0000259" key="2">
    <source>
        <dbReference type="PROSITE" id="PS50995"/>
    </source>
</evidence>
<dbReference type="PANTHER" id="PTHR33164">
    <property type="entry name" value="TRANSCRIPTIONAL REGULATOR, MARR FAMILY"/>
    <property type="match status" value="1"/>
</dbReference>
<name>A0A143Z6L0_9LACT</name>
<evidence type="ECO:0000313" key="3">
    <source>
        <dbReference type="EMBL" id="CZR09192.1"/>
    </source>
</evidence>
<evidence type="ECO:0000256" key="1">
    <source>
        <dbReference type="ARBA" id="ARBA00023125"/>
    </source>
</evidence>
<dbReference type="InterPro" id="IPR036388">
    <property type="entry name" value="WH-like_DNA-bd_sf"/>
</dbReference>
<dbReference type="GO" id="GO:0006950">
    <property type="term" value="P:response to stress"/>
    <property type="evidence" value="ECO:0007669"/>
    <property type="project" value="TreeGrafter"/>
</dbReference>
<dbReference type="PRINTS" id="PR00598">
    <property type="entry name" value="HTHMARR"/>
</dbReference>
<proteinExistence type="predicted"/>
<keyword evidence="6" id="KW-1185">Reference proteome</keyword>
<gene>
    <name evidence="4" type="ORF">SAMN05216375_13036</name>
    <name evidence="3" type="ORF">TR210_2690</name>
</gene>
<dbReference type="CDD" id="cd00090">
    <property type="entry name" value="HTH_ARSR"/>
    <property type="match status" value="1"/>
</dbReference>
<accession>A0A143Z6L0</accession>
<feature type="domain" description="HTH marR-type" evidence="2">
    <location>
        <begin position="1"/>
        <end position="134"/>
    </location>
</feature>
<sequence>MEEQTKDVIGSAMKLMRTLRRKENPAKHESRGAGRLLRILQENDGMSARELADRMGIRPASLSEMLNRLEADGIVMRRPDPADQRRNRIFIQEKGYALLKKMKAVRQTEREHINRSLTLEEQEQFVALCEKLTKSLEDFRSKAGEQ</sequence>
<dbReference type="GO" id="GO:0003700">
    <property type="term" value="F:DNA-binding transcription factor activity"/>
    <property type="evidence" value="ECO:0007669"/>
    <property type="project" value="InterPro"/>
</dbReference>
<dbReference type="STRING" id="640938.TR210_2690"/>
<evidence type="ECO:0000313" key="5">
    <source>
        <dbReference type="Proteomes" id="UP000076878"/>
    </source>
</evidence>
<dbReference type="InterPro" id="IPR039422">
    <property type="entry name" value="MarR/SlyA-like"/>
</dbReference>
<dbReference type="Proteomes" id="UP000199280">
    <property type="component" value="Unassembled WGS sequence"/>
</dbReference>
<dbReference type="InterPro" id="IPR011991">
    <property type="entry name" value="ArsR-like_HTH"/>
</dbReference>
<dbReference type="Proteomes" id="UP000076878">
    <property type="component" value="Unassembled WGS sequence"/>
</dbReference>
<dbReference type="PANTHER" id="PTHR33164:SF13">
    <property type="entry name" value="4-HYDROXYPHENYLACETATE CATABOLISM PROTEIN"/>
    <property type="match status" value="1"/>
</dbReference>
<keyword evidence="1 4" id="KW-0238">DNA-binding</keyword>
<dbReference type="InterPro" id="IPR000835">
    <property type="entry name" value="HTH_MarR-typ"/>
</dbReference>
<dbReference type="EMBL" id="FJNB01000027">
    <property type="protein sequence ID" value="CZR09192.1"/>
    <property type="molecule type" value="Genomic_DNA"/>
</dbReference>
<dbReference type="RefSeq" id="WP_068624630.1">
    <property type="nucleotide sequence ID" value="NZ_FJNB01000027.1"/>
</dbReference>
<reference evidence="3 5" key="1">
    <citation type="submission" date="2016-02" db="EMBL/GenBank/DDBJ databases">
        <authorList>
            <person name="Wen L."/>
            <person name="He K."/>
            <person name="Yang H."/>
        </authorList>
    </citation>
    <scope>NUCLEOTIDE SEQUENCE [LARGE SCALE GENOMIC DNA]</scope>
    <source>
        <strain evidence="3">Trichococcus_R210</strain>
    </source>
</reference>